<name>A0A7X0IJM8_9ACTN</name>
<proteinExistence type="predicted"/>
<reference evidence="1 2" key="1">
    <citation type="submission" date="2020-08" db="EMBL/GenBank/DDBJ databases">
        <title>Sequencing the genomes of 1000 actinobacteria strains.</title>
        <authorList>
            <person name="Klenk H.-P."/>
        </authorList>
    </citation>
    <scope>NUCLEOTIDE SEQUENCE [LARGE SCALE GENOMIC DNA]</scope>
    <source>
        <strain evidence="1 2">DSM 44936</strain>
    </source>
</reference>
<accession>A0A7X0IJM8</accession>
<dbReference type="RefSeq" id="WP_184986460.1">
    <property type="nucleotide sequence ID" value="NZ_BAAALO010000110.1"/>
</dbReference>
<comment type="caution">
    <text evidence="1">The sequence shown here is derived from an EMBL/GenBank/DDBJ whole genome shotgun (WGS) entry which is preliminary data.</text>
</comment>
<keyword evidence="2" id="KW-1185">Reference proteome</keyword>
<evidence type="ECO:0000313" key="1">
    <source>
        <dbReference type="EMBL" id="MBB6476429.1"/>
    </source>
</evidence>
<dbReference type="EMBL" id="JACHIU010000001">
    <property type="protein sequence ID" value="MBB6476429.1"/>
    <property type="molecule type" value="Genomic_DNA"/>
</dbReference>
<dbReference type="AlphaFoldDB" id="A0A7X0IJM8"/>
<organism evidence="1 2">
    <name type="scientific">Sphaerisporangium rubeum</name>
    <dbReference type="NCBI Taxonomy" id="321317"/>
    <lineage>
        <taxon>Bacteria</taxon>
        <taxon>Bacillati</taxon>
        <taxon>Actinomycetota</taxon>
        <taxon>Actinomycetes</taxon>
        <taxon>Streptosporangiales</taxon>
        <taxon>Streptosporangiaceae</taxon>
        <taxon>Sphaerisporangium</taxon>
    </lineage>
</organism>
<evidence type="ECO:0000313" key="2">
    <source>
        <dbReference type="Proteomes" id="UP000555564"/>
    </source>
</evidence>
<dbReference type="Proteomes" id="UP000555564">
    <property type="component" value="Unassembled WGS sequence"/>
</dbReference>
<protein>
    <submittedName>
        <fullName evidence="1">Uncharacterized protein</fullName>
    </submittedName>
</protein>
<sequence length="120" mass="12943">MAVSRGATRIEKHSAQLGELARHLRERGVPNLVSKRIRLKIDTTPHGTRSSVDYDAPELAVWSDDGTTVAIVVVDDNQKETTFSMRPPGQAPQTLCPVDTPSEGAAIIAGMVHLDSTETP</sequence>
<gene>
    <name evidence="1" type="ORF">BJ992_005860</name>
</gene>